<dbReference type="RefSeq" id="WP_224861788.1">
    <property type="nucleotide sequence ID" value="NZ_JAYJJT010000003.1"/>
</dbReference>
<organism evidence="1 2">
    <name type="scientific">[Mycobacterium] zoologicum</name>
    <dbReference type="NCBI Taxonomy" id="2872311"/>
    <lineage>
        <taxon>Bacteria</taxon>
        <taxon>Bacillati</taxon>
        <taxon>Actinomycetota</taxon>
        <taxon>Actinomycetes</taxon>
        <taxon>Mycobacteriales</taxon>
        <taxon>Mycobacteriaceae</taxon>
        <taxon>Mycolicibacter</taxon>
    </lineage>
</organism>
<keyword evidence="2" id="KW-1185">Reference proteome</keyword>
<name>A0ABU5YFT4_9MYCO</name>
<accession>A0ABU5YFT4</accession>
<dbReference type="Proteomes" id="UP001299046">
    <property type="component" value="Unassembled WGS sequence"/>
</dbReference>
<reference evidence="1 2" key="1">
    <citation type="submission" date="2023-12" db="EMBL/GenBank/DDBJ databases">
        <title>Description of new species of Mycobacterium terrae complex isolated from sewage at the Sao Paulo Zoological Park Foundation in Brazil.</title>
        <authorList>
            <person name="Romagnoli C.L."/>
            <person name="Conceicao E.C."/>
            <person name="Machado E."/>
            <person name="Barreto L.B.P.F."/>
            <person name="Sharma A."/>
            <person name="Silva N.M."/>
            <person name="Marques L.E."/>
            <person name="Juliana M.A."/>
            <person name="Lourenco M.C.S."/>
            <person name="Digiampietri L.A."/>
            <person name="Suffys P.N."/>
            <person name="Viana-Niero C."/>
        </authorList>
    </citation>
    <scope>NUCLEOTIDE SEQUENCE [LARGE SCALE GENOMIC DNA]</scope>
    <source>
        <strain evidence="1 2">MYC123</strain>
    </source>
</reference>
<proteinExistence type="predicted"/>
<sequence length="75" mass="8493">MTSRFSDDLHLVAPEDYVPGTVQALLAHLHLENASRHQQEDGIRGWLKTHEPGRTMIFTLRSKGFGHLLDQRTSA</sequence>
<evidence type="ECO:0000313" key="1">
    <source>
        <dbReference type="EMBL" id="MEB3048912.1"/>
    </source>
</evidence>
<protein>
    <submittedName>
        <fullName evidence="1">Uncharacterized protein</fullName>
    </submittedName>
</protein>
<evidence type="ECO:0000313" key="2">
    <source>
        <dbReference type="Proteomes" id="UP001299046"/>
    </source>
</evidence>
<gene>
    <name evidence="1" type="ORF">KV112_04010</name>
</gene>
<dbReference type="EMBL" id="JAYJJT010000003">
    <property type="protein sequence ID" value="MEB3048912.1"/>
    <property type="molecule type" value="Genomic_DNA"/>
</dbReference>
<comment type="caution">
    <text evidence="1">The sequence shown here is derived from an EMBL/GenBank/DDBJ whole genome shotgun (WGS) entry which is preliminary data.</text>
</comment>